<proteinExistence type="predicted"/>
<sequence>MKKVMTLLTIILFSAFAHAQQLKNADRHAPIYKLINSFMESIIKKDTSNLASLFMDRVAWVNVQTKEPLKK</sequence>
<keyword evidence="1" id="KW-0732">Signal</keyword>
<evidence type="ECO:0000313" key="3">
    <source>
        <dbReference type="Proteomes" id="UP000521017"/>
    </source>
</evidence>
<dbReference type="RefSeq" id="WP_184627790.1">
    <property type="nucleotide sequence ID" value="NZ_JACHCC010000010.1"/>
</dbReference>
<dbReference type="Proteomes" id="UP000521017">
    <property type="component" value="Unassembled WGS sequence"/>
</dbReference>
<feature type="signal peptide" evidence="1">
    <location>
        <begin position="1"/>
        <end position="19"/>
    </location>
</feature>
<evidence type="ECO:0000256" key="1">
    <source>
        <dbReference type="SAM" id="SignalP"/>
    </source>
</evidence>
<reference evidence="2 3" key="1">
    <citation type="submission" date="2020-08" db="EMBL/GenBank/DDBJ databases">
        <title>Genomic Encyclopedia of Type Strains, Phase IV (KMG-V): Genome sequencing to study the core and pangenomes of soil and plant-associated prokaryotes.</title>
        <authorList>
            <person name="Whitman W."/>
        </authorList>
    </citation>
    <scope>NUCLEOTIDE SEQUENCE [LARGE SCALE GENOMIC DNA]</scope>
    <source>
        <strain evidence="2 3">M2T3</strain>
    </source>
</reference>
<dbReference type="AlphaFoldDB" id="A0A7X0J609"/>
<dbReference type="EMBL" id="JACHCC010000010">
    <property type="protein sequence ID" value="MBB6501756.1"/>
    <property type="molecule type" value="Genomic_DNA"/>
</dbReference>
<protein>
    <submittedName>
        <fullName evidence="2">Uncharacterized protein</fullName>
    </submittedName>
</protein>
<name>A0A7X0J609_9SPHI</name>
<comment type="caution">
    <text evidence="2">The sequence shown here is derived from an EMBL/GenBank/DDBJ whole genome shotgun (WGS) entry which is preliminary data.</text>
</comment>
<gene>
    <name evidence="2" type="ORF">HDF25_003931</name>
</gene>
<accession>A0A7X0J609</accession>
<feature type="chain" id="PRO_5031005284" evidence="1">
    <location>
        <begin position="20"/>
        <end position="71"/>
    </location>
</feature>
<evidence type="ECO:0000313" key="2">
    <source>
        <dbReference type="EMBL" id="MBB6501756.1"/>
    </source>
</evidence>
<organism evidence="2 3">
    <name type="scientific">Pedobacter cryoconitis</name>
    <dbReference type="NCBI Taxonomy" id="188932"/>
    <lineage>
        <taxon>Bacteria</taxon>
        <taxon>Pseudomonadati</taxon>
        <taxon>Bacteroidota</taxon>
        <taxon>Sphingobacteriia</taxon>
        <taxon>Sphingobacteriales</taxon>
        <taxon>Sphingobacteriaceae</taxon>
        <taxon>Pedobacter</taxon>
    </lineage>
</organism>